<dbReference type="AlphaFoldDB" id="A0AAV2L928"/>
<feature type="signal peptide" evidence="17">
    <location>
        <begin position="1"/>
        <end position="23"/>
    </location>
</feature>
<dbReference type="CDD" id="cd00096">
    <property type="entry name" value="Ig"/>
    <property type="match status" value="1"/>
</dbReference>
<feature type="compositionally biased region" description="Acidic residues" evidence="16">
    <location>
        <begin position="619"/>
        <end position="632"/>
    </location>
</feature>
<comment type="catalytic activity">
    <reaction evidence="12">
        <text>L-threonyl-[protein] + ATP = O-phospho-L-threonyl-[protein] + ADP + H(+)</text>
        <dbReference type="Rhea" id="RHEA:46608"/>
        <dbReference type="Rhea" id="RHEA-COMP:11060"/>
        <dbReference type="Rhea" id="RHEA-COMP:11605"/>
        <dbReference type="ChEBI" id="CHEBI:15378"/>
        <dbReference type="ChEBI" id="CHEBI:30013"/>
        <dbReference type="ChEBI" id="CHEBI:30616"/>
        <dbReference type="ChEBI" id="CHEBI:61977"/>
        <dbReference type="ChEBI" id="CHEBI:456216"/>
        <dbReference type="EC" id="2.7.11.22"/>
    </reaction>
</comment>
<comment type="similarity">
    <text evidence="1">Belongs to the protein kinase superfamily. CMGC Ser/Thr protein kinase family. CDC2/CDKX subfamily.</text>
</comment>
<name>A0AAV2L928_KNICA</name>
<dbReference type="Pfam" id="PF00069">
    <property type="entry name" value="Pkinase"/>
    <property type="match status" value="1"/>
</dbReference>
<dbReference type="SUPFAM" id="SSF48726">
    <property type="entry name" value="Immunoglobulin"/>
    <property type="match status" value="2"/>
</dbReference>
<keyword evidence="8" id="KW-0418">Kinase</keyword>
<evidence type="ECO:0000313" key="21">
    <source>
        <dbReference type="Proteomes" id="UP001497482"/>
    </source>
</evidence>
<dbReference type="InterPro" id="IPR007110">
    <property type="entry name" value="Ig-like_dom"/>
</dbReference>
<evidence type="ECO:0000256" key="8">
    <source>
        <dbReference type="ARBA" id="ARBA00022777"/>
    </source>
</evidence>
<dbReference type="InterPro" id="IPR017441">
    <property type="entry name" value="Protein_kinase_ATP_BS"/>
</dbReference>
<evidence type="ECO:0000256" key="6">
    <source>
        <dbReference type="ARBA" id="ARBA00022737"/>
    </source>
</evidence>
<evidence type="ECO:0000256" key="9">
    <source>
        <dbReference type="ARBA" id="ARBA00022840"/>
    </source>
</evidence>
<dbReference type="SMART" id="SM00408">
    <property type="entry name" value="IGc2"/>
    <property type="match status" value="1"/>
</dbReference>
<organism evidence="20 21">
    <name type="scientific">Knipowitschia caucasica</name>
    <name type="common">Caucasian dwarf goby</name>
    <name type="synonym">Pomatoschistus caucasicus</name>
    <dbReference type="NCBI Taxonomy" id="637954"/>
    <lineage>
        <taxon>Eukaryota</taxon>
        <taxon>Metazoa</taxon>
        <taxon>Chordata</taxon>
        <taxon>Craniata</taxon>
        <taxon>Vertebrata</taxon>
        <taxon>Euteleostomi</taxon>
        <taxon>Actinopterygii</taxon>
        <taxon>Neopterygii</taxon>
        <taxon>Teleostei</taxon>
        <taxon>Neoteleostei</taxon>
        <taxon>Acanthomorphata</taxon>
        <taxon>Gobiaria</taxon>
        <taxon>Gobiiformes</taxon>
        <taxon>Gobioidei</taxon>
        <taxon>Gobiidae</taxon>
        <taxon>Gobiinae</taxon>
        <taxon>Knipowitschia</taxon>
    </lineage>
</organism>
<dbReference type="InterPro" id="IPR003598">
    <property type="entry name" value="Ig_sub2"/>
</dbReference>
<gene>
    <name evidence="20" type="ORF">KC01_LOCUS26455</name>
</gene>
<dbReference type="FunFam" id="3.30.200.20:FF:000124">
    <property type="entry name" value="Cyclin-dependent kinase 4"/>
    <property type="match status" value="1"/>
</dbReference>
<dbReference type="InterPro" id="IPR050108">
    <property type="entry name" value="CDK"/>
</dbReference>
<comment type="similarity">
    <text evidence="2">Belongs to the protein kinase superfamily. CAMK Ser/Thr protein kinase family.</text>
</comment>
<evidence type="ECO:0000313" key="20">
    <source>
        <dbReference type="EMBL" id="CAL1597996.1"/>
    </source>
</evidence>
<dbReference type="PROSITE" id="PS00108">
    <property type="entry name" value="PROTEIN_KINASE_ST"/>
    <property type="match status" value="1"/>
</dbReference>
<dbReference type="Pfam" id="PF00047">
    <property type="entry name" value="ig"/>
    <property type="match status" value="1"/>
</dbReference>
<dbReference type="GO" id="GO:0005634">
    <property type="term" value="C:nucleus"/>
    <property type="evidence" value="ECO:0007669"/>
    <property type="project" value="TreeGrafter"/>
</dbReference>
<evidence type="ECO:0000256" key="4">
    <source>
        <dbReference type="ARBA" id="ARBA00022527"/>
    </source>
</evidence>
<feature type="domain" description="Protein kinase" evidence="18">
    <location>
        <begin position="691"/>
        <end position="976"/>
    </location>
</feature>
<feature type="domain" description="Ig-like" evidence="19">
    <location>
        <begin position="28"/>
        <end position="99"/>
    </location>
</feature>
<evidence type="ECO:0000256" key="11">
    <source>
        <dbReference type="ARBA" id="ARBA00023319"/>
    </source>
</evidence>
<protein>
    <recommendedName>
        <fullName evidence="3">cyclin-dependent kinase</fullName>
        <ecNumber evidence="3">2.7.11.22</ecNumber>
    </recommendedName>
</protein>
<evidence type="ECO:0000256" key="16">
    <source>
        <dbReference type="SAM" id="MobiDB-lite"/>
    </source>
</evidence>
<dbReference type="InterPro" id="IPR013151">
    <property type="entry name" value="Immunoglobulin_dom"/>
</dbReference>
<dbReference type="SMART" id="SM00409">
    <property type="entry name" value="IG"/>
    <property type="match status" value="2"/>
</dbReference>
<keyword evidence="7 15" id="KW-0547">Nucleotide-binding</keyword>
<evidence type="ECO:0000256" key="5">
    <source>
        <dbReference type="ARBA" id="ARBA00022679"/>
    </source>
</evidence>
<keyword evidence="6" id="KW-0677">Repeat</keyword>
<feature type="domain" description="Ig-like" evidence="19">
    <location>
        <begin position="397"/>
        <end position="483"/>
    </location>
</feature>
<dbReference type="Proteomes" id="UP001497482">
    <property type="component" value="Chromosome 22"/>
</dbReference>
<dbReference type="PROSITE" id="PS00107">
    <property type="entry name" value="PROTEIN_KINASE_ATP"/>
    <property type="match status" value="1"/>
</dbReference>
<dbReference type="PROSITE" id="PS50011">
    <property type="entry name" value="PROTEIN_KINASE_DOM"/>
    <property type="match status" value="1"/>
</dbReference>
<evidence type="ECO:0000256" key="3">
    <source>
        <dbReference type="ARBA" id="ARBA00012425"/>
    </source>
</evidence>
<evidence type="ECO:0000256" key="14">
    <source>
        <dbReference type="ARBA" id="ARBA00051243"/>
    </source>
</evidence>
<keyword evidence="21" id="KW-1185">Reference proteome</keyword>
<dbReference type="InterPro" id="IPR011009">
    <property type="entry name" value="Kinase-like_dom_sf"/>
</dbReference>
<keyword evidence="9 15" id="KW-0067">ATP-binding</keyword>
<dbReference type="InterPro" id="IPR036179">
    <property type="entry name" value="Ig-like_dom_sf"/>
</dbReference>
<dbReference type="GO" id="GO:0005524">
    <property type="term" value="F:ATP binding"/>
    <property type="evidence" value="ECO:0007669"/>
    <property type="project" value="UniProtKB-UniRule"/>
</dbReference>
<keyword evidence="5" id="KW-0808">Transferase</keyword>
<dbReference type="InterPro" id="IPR003599">
    <property type="entry name" value="Ig_sub"/>
</dbReference>
<dbReference type="Gene3D" id="2.60.40.10">
    <property type="entry name" value="Immunoglobulins"/>
    <property type="match status" value="2"/>
</dbReference>
<comment type="catalytic activity">
    <reaction evidence="14">
        <text>L-tyrosyl-[protein] + ATP = O-phospho-L-tyrosyl-[protein] + ADP + H(+)</text>
        <dbReference type="Rhea" id="RHEA:10596"/>
        <dbReference type="Rhea" id="RHEA-COMP:10136"/>
        <dbReference type="Rhea" id="RHEA-COMP:20101"/>
        <dbReference type="ChEBI" id="CHEBI:15378"/>
        <dbReference type="ChEBI" id="CHEBI:30616"/>
        <dbReference type="ChEBI" id="CHEBI:46858"/>
        <dbReference type="ChEBI" id="CHEBI:61978"/>
        <dbReference type="ChEBI" id="CHEBI:456216"/>
        <dbReference type="EC" id="2.7.10.1"/>
    </reaction>
</comment>
<evidence type="ECO:0000256" key="15">
    <source>
        <dbReference type="PROSITE-ProRule" id="PRU10141"/>
    </source>
</evidence>
<evidence type="ECO:0000256" key="12">
    <source>
        <dbReference type="ARBA" id="ARBA00047811"/>
    </source>
</evidence>
<dbReference type="FunFam" id="1.10.510.10:FF:000131">
    <property type="entry name" value="cyclin-dependent kinase 14 isoform X1"/>
    <property type="match status" value="1"/>
</dbReference>
<evidence type="ECO:0000256" key="17">
    <source>
        <dbReference type="SAM" id="SignalP"/>
    </source>
</evidence>
<evidence type="ECO:0000259" key="18">
    <source>
        <dbReference type="PROSITE" id="PS50011"/>
    </source>
</evidence>
<dbReference type="InterPro" id="IPR008271">
    <property type="entry name" value="Ser/Thr_kinase_AS"/>
</dbReference>
<dbReference type="EMBL" id="OZ035844">
    <property type="protein sequence ID" value="CAL1597996.1"/>
    <property type="molecule type" value="Genomic_DNA"/>
</dbReference>
<feature type="chain" id="PRO_5043999347" description="cyclin-dependent kinase" evidence="17">
    <location>
        <begin position="24"/>
        <end position="1025"/>
    </location>
</feature>
<dbReference type="EC" id="2.7.11.22" evidence="3"/>
<comment type="catalytic activity">
    <reaction evidence="13">
        <text>L-seryl-[protein] + ATP = O-phospho-L-seryl-[protein] + ADP + H(+)</text>
        <dbReference type="Rhea" id="RHEA:17989"/>
        <dbReference type="Rhea" id="RHEA-COMP:9863"/>
        <dbReference type="Rhea" id="RHEA-COMP:11604"/>
        <dbReference type="ChEBI" id="CHEBI:15378"/>
        <dbReference type="ChEBI" id="CHEBI:29999"/>
        <dbReference type="ChEBI" id="CHEBI:30616"/>
        <dbReference type="ChEBI" id="CHEBI:83421"/>
        <dbReference type="ChEBI" id="CHEBI:456216"/>
        <dbReference type="EC" id="2.7.11.22"/>
    </reaction>
</comment>
<evidence type="ECO:0000256" key="13">
    <source>
        <dbReference type="ARBA" id="ARBA00048367"/>
    </source>
</evidence>
<feature type="region of interest" description="Disordered" evidence="16">
    <location>
        <begin position="605"/>
        <end position="649"/>
    </location>
</feature>
<keyword evidence="10" id="KW-0675">Receptor</keyword>
<evidence type="ECO:0000256" key="7">
    <source>
        <dbReference type="ARBA" id="ARBA00022741"/>
    </source>
</evidence>
<keyword evidence="11" id="KW-0393">Immunoglobulin domain</keyword>
<sequence length="1025" mass="114794">MGYRRRLVWALLLCTCLVHELLGAVSVGDTVTLSCNYTRGDPPLPPSPTIIWKSPSGETLSNSKDFNLTLKNVSRSQSGTYTCHIPDVRFQRTVKLSVTDKVIVPDVEDRSVPTGGAVGLIGSFLHLASSEPGATLSEAGSRHVADTDVLKLEILSSLKEDIAGIIKKELQDALVPALTPVRSRRQNIRIVGVHEGPNTCTTTVVAALLKETLGLDNEPRLDRSHRTAPRRSAAGERTRPRAIVCRLHYCSDCVDILRRATERGQIKVRDMTISVFPDYTDGVARAAFNDVRRQLRNIEGTRYGLFYPARLRITYGGAEKEFTSADDAGQYVKTMTTCHDSVKLIKFADDTTLIGLISNNDESAYRREVDRLVSWCSGNNLELLDLDLCRGSDRPQPSIAAGPTTVPVRVQLGQSVVLQCSLRPDQSWWFMEVHSGLQSCISQNLALNQTSFYSVSESEKFSVESSNLTIHNLSQSDLRTYSCVKVRATQNLKYGFHQMFEERHRYTLSSDEDSTIQDLGLDQVWTFRLLLVSAALNLLLTVTVLGLLCLRRRGSKAVVQEHTEVQYEEIQLSPRPSPGPSPGPRPGLRAHPPFDFYCKVQLPIAPPSLSKPRPLHETNDEEESEPEEEEQLPEPTEVQSQSGSDPRWFHSLQIRRSRVQRDRSNSDPFRSNAELPCAWRPGFRFGTSHSYLSLEKLGEGAYAEVYKGISRINGQLVALKQIRTSVQEGVPFTAMREASILKKLKHNNVVLLHDIIHTTDTLTFVFEYVQTDLSQYLQQHPGGLHPHNTRIFSFQLLRGLSFVHKQKILHRDLKPQNLLISFRGELKLADFGLARSKSVPCQTFSSEVVTLWYRPPEVLLGSTDYTSALDLWGAGCILVEMLQGAPAFPGLSDVSEQLKKIFTVLGVPSEETWPGVSLLPNYSSMSFERCEPRPLRSVWKRLGLLPSKTEDLVQILLRPNPRVRISAQEALSHKYFSSLPPGVHSLQESESIFKVPGVTLEAEVRDQFYPGPRVRSSLLDRAKFW</sequence>
<dbReference type="PROSITE" id="PS50835">
    <property type="entry name" value="IG_LIKE"/>
    <property type="match status" value="2"/>
</dbReference>
<dbReference type="InterPro" id="IPR000719">
    <property type="entry name" value="Prot_kinase_dom"/>
</dbReference>
<dbReference type="Gene3D" id="3.30.200.20">
    <property type="entry name" value="Phosphorylase Kinase, domain 1"/>
    <property type="match status" value="1"/>
</dbReference>
<evidence type="ECO:0000256" key="1">
    <source>
        <dbReference type="ARBA" id="ARBA00006485"/>
    </source>
</evidence>
<dbReference type="PANTHER" id="PTHR24056:SF159">
    <property type="entry name" value="CYCLIN-DEPENDENT KINASE 15"/>
    <property type="match status" value="1"/>
</dbReference>
<evidence type="ECO:0000259" key="19">
    <source>
        <dbReference type="PROSITE" id="PS50835"/>
    </source>
</evidence>
<evidence type="ECO:0000256" key="10">
    <source>
        <dbReference type="ARBA" id="ARBA00023170"/>
    </source>
</evidence>
<dbReference type="Gene3D" id="1.10.510.10">
    <property type="entry name" value="Transferase(Phosphotransferase) domain 1"/>
    <property type="match status" value="1"/>
</dbReference>
<dbReference type="SMART" id="SM00220">
    <property type="entry name" value="S_TKc"/>
    <property type="match status" value="1"/>
</dbReference>
<dbReference type="InterPro" id="IPR013783">
    <property type="entry name" value="Ig-like_fold"/>
</dbReference>
<dbReference type="Gene3D" id="3.30.70.1820">
    <property type="entry name" value="L1 transposable element, RRM domain"/>
    <property type="match status" value="1"/>
</dbReference>
<feature type="region of interest" description="Disordered" evidence="16">
    <location>
        <begin position="567"/>
        <end position="590"/>
    </location>
</feature>
<dbReference type="GO" id="GO:0005829">
    <property type="term" value="C:cytosol"/>
    <property type="evidence" value="ECO:0007669"/>
    <property type="project" value="TreeGrafter"/>
</dbReference>
<dbReference type="GO" id="GO:0030332">
    <property type="term" value="F:cyclin binding"/>
    <property type="evidence" value="ECO:0007669"/>
    <property type="project" value="TreeGrafter"/>
</dbReference>
<keyword evidence="4" id="KW-0723">Serine/threonine-protein kinase</keyword>
<dbReference type="GO" id="GO:0004714">
    <property type="term" value="F:transmembrane receptor protein tyrosine kinase activity"/>
    <property type="evidence" value="ECO:0007669"/>
    <property type="project" value="UniProtKB-EC"/>
</dbReference>
<dbReference type="PANTHER" id="PTHR24056">
    <property type="entry name" value="CELL DIVISION PROTEIN KINASE"/>
    <property type="match status" value="1"/>
</dbReference>
<evidence type="ECO:0000256" key="2">
    <source>
        <dbReference type="ARBA" id="ARBA00006692"/>
    </source>
</evidence>
<feature type="compositionally biased region" description="Pro residues" evidence="16">
    <location>
        <begin position="575"/>
        <end position="585"/>
    </location>
</feature>
<keyword evidence="17" id="KW-0732">Signal</keyword>
<proteinExistence type="inferred from homology"/>
<dbReference type="GO" id="GO:0004693">
    <property type="term" value="F:cyclin-dependent protein serine/threonine kinase activity"/>
    <property type="evidence" value="ECO:0007669"/>
    <property type="project" value="UniProtKB-EC"/>
</dbReference>
<accession>A0AAV2L928</accession>
<reference evidence="20 21" key="1">
    <citation type="submission" date="2024-04" db="EMBL/GenBank/DDBJ databases">
        <authorList>
            <person name="Waldvogel A.-M."/>
            <person name="Schoenle A."/>
        </authorList>
    </citation>
    <scope>NUCLEOTIDE SEQUENCE [LARGE SCALE GENOMIC DNA]</scope>
</reference>
<dbReference type="SUPFAM" id="SSF56112">
    <property type="entry name" value="Protein kinase-like (PK-like)"/>
    <property type="match status" value="1"/>
</dbReference>
<feature type="binding site" evidence="15">
    <location>
        <position position="720"/>
    </location>
    <ligand>
        <name>ATP</name>
        <dbReference type="ChEBI" id="CHEBI:30616"/>
    </ligand>
</feature>